<sequence length="116" mass="12425">MKNLVATASLIALFAAAPPALANEGGSCHFHGSKPAAETVVLGCAKQRKEALVKSGKLESTWQALQHNAIEQVDGKKGKEWKVAFKDPAAKDKAKETLYMFFTMTGNFIAANFTGK</sequence>
<name>A0A844BDG8_9BURK</name>
<keyword evidence="1" id="KW-0732">Signal</keyword>
<dbReference type="Pfam" id="PF20098">
    <property type="entry name" value="DUF6488"/>
    <property type="match status" value="1"/>
</dbReference>
<protein>
    <submittedName>
        <fullName evidence="2">Uncharacterized protein</fullName>
    </submittedName>
</protein>
<evidence type="ECO:0000313" key="3">
    <source>
        <dbReference type="Proteomes" id="UP000487350"/>
    </source>
</evidence>
<feature type="chain" id="PRO_5032997335" evidence="1">
    <location>
        <begin position="23"/>
        <end position="116"/>
    </location>
</feature>
<reference evidence="2 3" key="1">
    <citation type="submission" date="2019-11" db="EMBL/GenBank/DDBJ databases">
        <title>Caenimonas koreensis gen. nov., sp. nov., isolated from activated sludge.</title>
        <authorList>
            <person name="Seung H.R."/>
        </authorList>
    </citation>
    <scope>NUCLEOTIDE SEQUENCE [LARGE SCALE GENOMIC DNA]</scope>
    <source>
        <strain evidence="2 3">EMB320</strain>
    </source>
</reference>
<organism evidence="2 3">
    <name type="scientific">Caenimonas koreensis DSM 17982</name>
    <dbReference type="NCBI Taxonomy" id="1121255"/>
    <lineage>
        <taxon>Bacteria</taxon>
        <taxon>Pseudomonadati</taxon>
        <taxon>Pseudomonadota</taxon>
        <taxon>Betaproteobacteria</taxon>
        <taxon>Burkholderiales</taxon>
        <taxon>Comamonadaceae</taxon>
        <taxon>Caenimonas</taxon>
    </lineage>
</organism>
<dbReference type="OrthoDB" id="5298442at2"/>
<feature type="signal peptide" evidence="1">
    <location>
        <begin position="1"/>
        <end position="22"/>
    </location>
</feature>
<keyword evidence="3" id="KW-1185">Reference proteome</keyword>
<accession>A0A844BDG8</accession>
<evidence type="ECO:0000256" key="1">
    <source>
        <dbReference type="SAM" id="SignalP"/>
    </source>
</evidence>
<comment type="caution">
    <text evidence="2">The sequence shown here is derived from an EMBL/GenBank/DDBJ whole genome shotgun (WGS) entry which is preliminary data.</text>
</comment>
<gene>
    <name evidence="2" type="ORF">GHT07_20175</name>
</gene>
<dbReference type="AlphaFoldDB" id="A0A844BDG8"/>
<proteinExistence type="predicted"/>
<dbReference type="RefSeq" id="WP_153586890.1">
    <property type="nucleotide sequence ID" value="NZ_WJBU01000027.1"/>
</dbReference>
<evidence type="ECO:0000313" key="2">
    <source>
        <dbReference type="EMBL" id="MRD49596.1"/>
    </source>
</evidence>
<dbReference type="InterPro" id="IPR045503">
    <property type="entry name" value="DUF6488"/>
</dbReference>
<dbReference type="Proteomes" id="UP000487350">
    <property type="component" value="Unassembled WGS sequence"/>
</dbReference>
<dbReference type="EMBL" id="WJBU01000027">
    <property type="protein sequence ID" value="MRD49596.1"/>
    <property type="molecule type" value="Genomic_DNA"/>
</dbReference>